<sequence>MTRTATLSTTFFFLLFLSAALALAFSLPYIGDVANAVKAVSLSDHAVQKHGGDAFDALDCARKAVNASMLVGLRRSDGRIAIACQAEKKFFVLIFGSDKGNVTAFPKETAKTLQEVIDYLRRTGYKNPVSWGEIQKLIH</sequence>
<keyword evidence="2" id="KW-0614">Plasmid</keyword>
<reference evidence="2 3" key="1">
    <citation type="submission" date="2023-07" db="EMBL/GenBank/DDBJ databases">
        <title>Novel species of Thermanaerothrix with wide hydrolytic capabilities.</title>
        <authorList>
            <person name="Zayulina K.S."/>
            <person name="Podosokorskaya O.A."/>
            <person name="Elcheninov A.G."/>
        </authorList>
    </citation>
    <scope>NUCLEOTIDE SEQUENCE [LARGE SCALE GENOMIC DNA]</scope>
    <source>
        <strain evidence="2 3">4228-RoL</strain>
        <plasmid evidence="2">p4228-RoL</plasmid>
    </source>
</reference>
<geneLocation type="plasmid" evidence="2">
    <name>p4228-RoL</name>
</geneLocation>
<protein>
    <submittedName>
        <fullName evidence="2">Uncharacterized protein</fullName>
    </submittedName>
</protein>
<keyword evidence="3" id="KW-1185">Reference proteome</keyword>
<gene>
    <name evidence="2" type="ORF">QYE77_15230</name>
</gene>
<organism evidence="2 3">
    <name type="scientific">Thermanaerothrix solaris</name>
    <dbReference type="NCBI Taxonomy" id="3058434"/>
    <lineage>
        <taxon>Bacteria</taxon>
        <taxon>Bacillati</taxon>
        <taxon>Chloroflexota</taxon>
        <taxon>Anaerolineae</taxon>
        <taxon>Anaerolineales</taxon>
        <taxon>Anaerolineaceae</taxon>
        <taxon>Thermanaerothrix</taxon>
    </lineage>
</organism>
<evidence type="ECO:0000256" key="1">
    <source>
        <dbReference type="SAM" id="SignalP"/>
    </source>
</evidence>
<dbReference type="RefSeq" id="WP_315626274.1">
    <property type="nucleotide sequence ID" value="NZ_JAUHMF010000010.1"/>
</dbReference>
<evidence type="ECO:0000313" key="2">
    <source>
        <dbReference type="EMBL" id="MDT8899617.1"/>
    </source>
</evidence>
<keyword evidence="1" id="KW-0732">Signal</keyword>
<accession>A0ABU3NS18</accession>
<evidence type="ECO:0000313" key="3">
    <source>
        <dbReference type="Proteomes" id="UP001254165"/>
    </source>
</evidence>
<dbReference type="EMBL" id="JAUHMF010000010">
    <property type="protein sequence ID" value="MDT8899617.1"/>
    <property type="molecule type" value="Genomic_DNA"/>
</dbReference>
<feature type="signal peptide" evidence="1">
    <location>
        <begin position="1"/>
        <end position="24"/>
    </location>
</feature>
<feature type="chain" id="PRO_5046983448" evidence="1">
    <location>
        <begin position="25"/>
        <end position="139"/>
    </location>
</feature>
<proteinExistence type="predicted"/>
<comment type="caution">
    <text evidence="2">The sequence shown here is derived from an EMBL/GenBank/DDBJ whole genome shotgun (WGS) entry which is preliminary data.</text>
</comment>
<dbReference type="Proteomes" id="UP001254165">
    <property type="component" value="Unassembled WGS sequence"/>
</dbReference>
<name>A0ABU3NS18_9CHLR</name>